<dbReference type="Proteomes" id="UP000075243">
    <property type="component" value="Unassembled WGS sequence"/>
</dbReference>
<protein>
    <recommendedName>
        <fullName evidence="3">Retrovirus-related Pol polyprotein from transposon TNT 1-94-like beta-barrel domain-containing protein</fullName>
    </recommendedName>
</protein>
<dbReference type="AlphaFoldDB" id="A0A151QR65"/>
<sequence>MIFLYDTAKEMWDAVKETYSNVDNTFAVFEIKSILHDLRQGDFSVNEYFNTLSRHWQQLDIYEEDVQWSCTEDKKYKELVEKDRIYKRKVMLGKSSATPSIEGSTMAARGNQPRTSQKKNRHWCGHCKKLVHTKDTCWIIHGRPSEAKQTKNLESRGNTTEVNSNPSPFSKEQMEALQKILQQTIGTATMAQKGNFLHALNTSKGKPKSWIIDSGALDHMTGDLTVFKSYSPCLNNYTIRLADGTLSKVMGKQCHWIKMVCHLHYDHTWVTWVFLMKEKLEDCRIFELFHIMVETQFQSRINVLRSDKGREYYHSAQNSYLQKHGIIHKTNTPIEPKKRSEEESPPIDKDTYQSLVGMLIYLTHTRPDIDFIVSLASRYTSNPTEAHMKMANRILQYLKGTPGRGFYFQKNSNRGIEVYTDSDWARCPSDKKSTTCCYSFVWGNMVTWRSKKQPMDDRFLEI</sequence>
<evidence type="ECO:0000256" key="2">
    <source>
        <dbReference type="SAM" id="MobiDB-lite"/>
    </source>
</evidence>
<keyword evidence="1" id="KW-0645">Protease</keyword>
<dbReference type="EMBL" id="KQ485108">
    <property type="protein sequence ID" value="KYP32788.1"/>
    <property type="molecule type" value="Genomic_DNA"/>
</dbReference>
<dbReference type="InterPro" id="IPR054722">
    <property type="entry name" value="PolX-like_BBD"/>
</dbReference>
<feature type="region of interest" description="Disordered" evidence="2">
    <location>
        <begin position="97"/>
        <end position="119"/>
    </location>
</feature>
<evidence type="ECO:0000256" key="1">
    <source>
        <dbReference type="ARBA" id="ARBA00022750"/>
    </source>
</evidence>
<dbReference type="Gramene" id="C.cajan_42231.t">
    <property type="protein sequence ID" value="C.cajan_42231.t"/>
    <property type="gene ID" value="C.cajan_42231"/>
</dbReference>
<dbReference type="GO" id="GO:0003676">
    <property type="term" value="F:nucleic acid binding"/>
    <property type="evidence" value="ECO:0007669"/>
    <property type="project" value="InterPro"/>
</dbReference>
<dbReference type="InterPro" id="IPR036397">
    <property type="entry name" value="RNaseH_sf"/>
</dbReference>
<keyword evidence="5" id="KW-1185">Reference proteome</keyword>
<keyword evidence="1" id="KW-0064">Aspartyl protease</keyword>
<proteinExistence type="predicted"/>
<dbReference type="PANTHER" id="PTHR11439:SF486">
    <property type="entry name" value="RLK (RECEPTOR-LIKE KINASE) PROTEIN, PUTATIVE-RELATED"/>
    <property type="match status" value="1"/>
</dbReference>
<gene>
    <name evidence="4" type="ORF">KK1_046430</name>
</gene>
<dbReference type="GO" id="GO:0004190">
    <property type="term" value="F:aspartic-type endopeptidase activity"/>
    <property type="evidence" value="ECO:0007669"/>
    <property type="project" value="UniProtKB-KW"/>
</dbReference>
<dbReference type="InterPro" id="IPR012337">
    <property type="entry name" value="RNaseH-like_sf"/>
</dbReference>
<dbReference type="OMA" id="MMANMAG"/>
<keyword evidence="1" id="KW-0378">Hydrolase</keyword>
<feature type="domain" description="Retrovirus-related Pol polyprotein from transposon TNT 1-94-like beta-barrel" evidence="3">
    <location>
        <begin position="210"/>
        <end position="253"/>
    </location>
</feature>
<dbReference type="SUPFAM" id="SSF56672">
    <property type="entry name" value="DNA/RNA polymerases"/>
    <property type="match status" value="1"/>
</dbReference>
<dbReference type="Pfam" id="PF22936">
    <property type="entry name" value="Pol_BBD"/>
    <property type="match status" value="1"/>
</dbReference>
<reference evidence="4" key="1">
    <citation type="journal article" date="2012" name="Nat. Biotechnol.">
        <title>Draft genome sequence of pigeonpea (Cajanus cajan), an orphan legume crop of resource-poor farmers.</title>
        <authorList>
            <person name="Varshney R.K."/>
            <person name="Chen W."/>
            <person name="Li Y."/>
            <person name="Bharti A.K."/>
            <person name="Saxena R.K."/>
            <person name="Schlueter J.A."/>
            <person name="Donoghue M.T."/>
            <person name="Azam S."/>
            <person name="Fan G."/>
            <person name="Whaley A.M."/>
            <person name="Farmer A.D."/>
            <person name="Sheridan J."/>
            <person name="Iwata A."/>
            <person name="Tuteja R."/>
            <person name="Penmetsa R.V."/>
            <person name="Wu W."/>
            <person name="Upadhyaya H.D."/>
            <person name="Yang S.P."/>
            <person name="Shah T."/>
            <person name="Saxena K.B."/>
            <person name="Michael T."/>
            <person name="McCombie W.R."/>
            <person name="Yang B."/>
            <person name="Zhang G."/>
            <person name="Yang H."/>
            <person name="Wang J."/>
            <person name="Spillane C."/>
            <person name="Cook D.R."/>
            <person name="May G.D."/>
            <person name="Xu X."/>
            <person name="Jackson S.A."/>
        </authorList>
    </citation>
    <scope>NUCLEOTIDE SEQUENCE [LARGE SCALE GENOMIC DNA]</scope>
</reference>
<name>A0A151QR65_CAJCA</name>
<dbReference type="Gene3D" id="3.30.420.10">
    <property type="entry name" value="Ribonuclease H-like superfamily/Ribonuclease H"/>
    <property type="match status" value="1"/>
</dbReference>
<dbReference type="SUPFAM" id="SSF53098">
    <property type="entry name" value="Ribonuclease H-like"/>
    <property type="match status" value="1"/>
</dbReference>
<organism evidence="4 5">
    <name type="scientific">Cajanus cajan</name>
    <name type="common">Pigeon pea</name>
    <name type="synonym">Cajanus indicus</name>
    <dbReference type="NCBI Taxonomy" id="3821"/>
    <lineage>
        <taxon>Eukaryota</taxon>
        <taxon>Viridiplantae</taxon>
        <taxon>Streptophyta</taxon>
        <taxon>Embryophyta</taxon>
        <taxon>Tracheophyta</taxon>
        <taxon>Spermatophyta</taxon>
        <taxon>Magnoliopsida</taxon>
        <taxon>eudicotyledons</taxon>
        <taxon>Gunneridae</taxon>
        <taxon>Pentapetalae</taxon>
        <taxon>rosids</taxon>
        <taxon>fabids</taxon>
        <taxon>Fabales</taxon>
        <taxon>Fabaceae</taxon>
        <taxon>Papilionoideae</taxon>
        <taxon>50 kb inversion clade</taxon>
        <taxon>NPAAA clade</taxon>
        <taxon>indigoferoid/millettioid clade</taxon>
        <taxon>Phaseoleae</taxon>
        <taxon>Cajanus</taxon>
    </lineage>
</organism>
<evidence type="ECO:0000259" key="3">
    <source>
        <dbReference type="Pfam" id="PF22936"/>
    </source>
</evidence>
<feature type="region of interest" description="Disordered" evidence="2">
    <location>
        <begin position="148"/>
        <end position="169"/>
    </location>
</feature>
<feature type="compositionally biased region" description="Polar residues" evidence="2">
    <location>
        <begin position="155"/>
        <end position="169"/>
    </location>
</feature>
<dbReference type="InterPro" id="IPR043502">
    <property type="entry name" value="DNA/RNA_pol_sf"/>
</dbReference>
<accession>A0A151QR65</accession>
<evidence type="ECO:0000313" key="5">
    <source>
        <dbReference type="Proteomes" id="UP000075243"/>
    </source>
</evidence>
<evidence type="ECO:0000313" key="4">
    <source>
        <dbReference type="EMBL" id="KYP32788.1"/>
    </source>
</evidence>
<dbReference type="PANTHER" id="PTHR11439">
    <property type="entry name" value="GAG-POL-RELATED RETROTRANSPOSON"/>
    <property type="match status" value="1"/>
</dbReference>